<keyword evidence="8" id="KW-1185">Reference proteome</keyword>
<feature type="binding site" evidence="5">
    <location>
        <begin position="12"/>
        <end position="17"/>
    </location>
    <ligand>
        <name>ATP</name>
        <dbReference type="ChEBI" id="CHEBI:30616"/>
    </ligand>
</feature>
<evidence type="ECO:0000256" key="4">
    <source>
        <dbReference type="ARBA" id="ARBA00022993"/>
    </source>
</evidence>
<dbReference type="GO" id="GO:0005737">
    <property type="term" value="C:cytoplasm"/>
    <property type="evidence" value="ECO:0007669"/>
    <property type="project" value="UniProtKB-SubCell"/>
</dbReference>
<sequence length="195" mass="21568">MAIKIGLTGGIGSGKSVVSHLLKTMGIPVYIADDESKRITSTDSLIKQQLINLLGQGVYINGVLNKNLLAAYIFSDAEHAKIVNEIIHPRVKEDFVKWVDKNSKYPVVAIESAILIEAGFTDEVDIVAMVYAPMDLRLQRLALRDSSSSKEQILKRIQSQMDDEKKKALADIIIVNDEQIPVIPQVVELVKSSQQ</sequence>
<keyword evidence="5 7" id="KW-0418">Kinase</keyword>
<comment type="similarity">
    <text evidence="1 5">Belongs to the CoaE family.</text>
</comment>
<keyword evidence="4 5" id="KW-0173">Coenzyme A biosynthesis</keyword>
<evidence type="ECO:0000256" key="1">
    <source>
        <dbReference type="ARBA" id="ARBA00009018"/>
    </source>
</evidence>
<dbReference type="AlphaFoldDB" id="A0A1M5AYR8"/>
<dbReference type="CDD" id="cd02022">
    <property type="entry name" value="DPCK"/>
    <property type="match status" value="1"/>
</dbReference>
<evidence type="ECO:0000313" key="8">
    <source>
        <dbReference type="Proteomes" id="UP000184509"/>
    </source>
</evidence>
<proteinExistence type="inferred from homology"/>
<dbReference type="Pfam" id="PF01121">
    <property type="entry name" value="CoaE"/>
    <property type="match status" value="1"/>
</dbReference>
<keyword evidence="3 5" id="KW-0067">ATP-binding</keyword>
<dbReference type="STRING" id="1297750.SAMN05444405_107138"/>
<dbReference type="NCBIfam" id="TIGR00152">
    <property type="entry name" value="dephospho-CoA kinase"/>
    <property type="match status" value="1"/>
</dbReference>
<accession>A0A1M5AYR8</accession>
<dbReference type="GO" id="GO:0004140">
    <property type="term" value="F:dephospho-CoA kinase activity"/>
    <property type="evidence" value="ECO:0007669"/>
    <property type="project" value="UniProtKB-UniRule"/>
</dbReference>
<dbReference type="PANTHER" id="PTHR10695:SF46">
    <property type="entry name" value="BIFUNCTIONAL COENZYME A SYNTHASE-RELATED"/>
    <property type="match status" value="1"/>
</dbReference>
<evidence type="ECO:0000256" key="2">
    <source>
        <dbReference type="ARBA" id="ARBA00022741"/>
    </source>
</evidence>
<comment type="pathway">
    <text evidence="5">Cofactor biosynthesis; coenzyme A biosynthesis; CoA from (R)-pantothenate: step 5/5.</text>
</comment>
<comment type="function">
    <text evidence="5">Catalyzes the phosphorylation of the 3'-hydroxyl group of dephosphocoenzyme A to form coenzyme A.</text>
</comment>
<dbReference type="GO" id="GO:0005524">
    <property type="term" value="F:ATP binding"/>
    <property type="evidence" value="ECO:0007669"/>
    <property type="project" value="UniProtKB-UniRule"/>
</dbReference>
<dbReference type="RefSeq" id="WP_073401184.1">
    <property type="nucleotide sequence ID" value="NZ_FQTV01000007.1"/>
</dbReference>
<reference evidence="7 8" key="1">
    <citation type="submission" date="2016-11" db="EMBL/GenBank/DDBJ databases">
        <authorList>
            <person name="Jaros S."/>
            <person name="Januszkiewicz K."/>
            <person name="Wedrychowicz H."/>
        </authorList>
    </citation>
    <scope>NUCLEOTIDE SEQUENCE [LARGE SCALE GENOMIC DNA]</scope>
    <source>
        <strain evidence="7 8">DSM 26991</strain>
    </source>
</reference>
<name>A0A1M5AYR8_9BACE</name>
<gene>
    <name evidence="5" type="primary">coaE</name>
    <name evidence="7" type="ORF">SAMN05444405_107138</name>
</gene>
<protein>
    <recommendedName>
        <fullName evidence="5 6">Dephospho-CoA kinase</fullName>
        <ecNumber evidence="5 6">2.7.1.24</ecNumber>
    </recommendedName>
    <alternativeName>
        <fullName evidence="5">Dephosphocoenzyme A kinase</fullName>
    </alternativeName>
</protein>
<dbReference type="InterPro" id="IPR027417">
    <property type="entry name" value="P-loop_NTPase"/>
</dbReference>
<dbReference type="InterPro" id="IPR001977">
    <property type="entry name" value="Depp_CoAkinase"/>
</dbReference>
<dbReference type="GO" id="GO:0015937">
    <property type="term" value="P:coenzyme A biosynthetic process"/>
    <property type="evidence" value="ECO:0007669"/>
    <property type="project" value="UniProtKB-UniRule"/>
</dbReference>
<comment type="subcellular location">
    <subcellularLocation>
        <location evidence="5">Cytoplasm</location>
    </subcellularLocation>
</comment>
<dbReference type="EC" id="2.7.1.24" evidence="5 6"/>
<evidence type="ECO:0000256" key="5">
    <source>
        <dbReference type="HAMAP-Rule" id="MF_00376"/>
    </source>
</evidence>
<dbReference type="SUPFAM" id="SSF52540">
    <property type="entry name" value="P-loop containing nucleoside triphosphate hydrolases"/>
    <property type="match status" value="1"/>
</dbReference>
<dbReference type="EMBL" id="FQTV01000007">
    <property type="protein sequence ID" value="SHF35343.1"/>
    <property type="molecule type" value="Genomic_DNA"/>
</dbReference>
<keyword evidence="2 5" id="KW-0547">Nucleotide-binding</keyword>
<dbReference type="Gene3D" id="3.40.50.300">
    <property type="entry name" value="P-loop containing nucleotide triphosphate hydrolases"/>
    <property type="match status" value="1"/>
</dbReference>
<evidence type="ECO:0000256" key="3">
    <source>
        <dbReference type="ARBA" id="ARBA00022840"/>
    </source>
</evidence>
<evidence type="ECO:0000313" key="7">
    <source>
        <dbReference type="EMBL" id="SHF35343.1"/>
    </source>
</evidence>
<dbReference type="PANTHER" id="PTHR10695">
    <property type="entry name" value="DEPHOSPHO-COA KINASE-RELATED"/>
    <property type="match status" value="1"/>
</dbReference>
<dbReference type="Proteomes" id="UP000184509">
    <property type="component" value="Unassembled WGS sequence"/>
</dbReference>
<dbReference type="HAMAP" id="MF_00376">
    <property type="entry name" value="Dephospho_CoA_kinase"/>
    <property type="match status" value="1"/>
</dbReference>
<dbReference type="OrthoDB" id="9812943at2"/>
<keyword evidence="5" id="KW-0963">Cytoplasm</keyword>
<dbReference type="PROSITE" id="PS51219">
    <property type="entry name" value="DPCK"/>
    <property type="match status" value="1"/>
</dbReference>
<evidence type="ECO:0000256" key="6">
    <source>
        <dbReference type="NCBIfam" id="TIGR00152"/>
    </source>
</evidence>
<keyword evidence="5" id="KW-0808">Transferase</keyword>
<dbReference type="UniPathway" id="UPA00241">
    <property type="reaction ID" value="UER00356"/>
</dbReference>
<comment type="catalytic activity">
    <reaction evidence="5">
        <text>3'-dephospho-CoA + ATP = ADP + CoA + H(+)</text>
        <dbReference type="Rhea" id="RHEA:18245"/>
        <dbReference type="ChEBI" id="CHEBI:15378"/>
        <dbReference type="ChEBI" id="CHEBI:30616"/>
        <dbReference type="ChEBI" id="CHEBI:57287"/>
        <dbReference type="ChEBI" id="CHEBI:57328"/>
        <dbReference type="ChEBI" id="CHEBI:456216"/>
        <dbReference type="EC" id="2.7.1.24"/>
    </reaction>
</comment>
<organism evidence="7 8">
    <name type="scientific">Bacteroides luti</name>
    <dbReference type="NCBI Taxonomy" id="1297750"/>
    <lineage>
        <taxon>Bacteria</taxon>
        <taxon>Pseudomonadati</taxon>
        <taxon>Bacteroidota</taxon>
        <taxon>Bacteroidia</taxon>
        <taxon>Bacteroidales</taxon>
        <taxon>Bacteroidaceae</taxon>
        <taxon>Bacteroides</taxon>
    </lineage>
</organism>